<dbReference type="Proteomes" id="UP000799779">
    <property type="component" value="Unassembled WGS sequence"/>
</dbReference>
<sequence>MSLIRIKRKNLQYLRPYIQKLAKGDSSSSSDGKCDCDATISPRQASTPDPHVVEGSINRIPFTWLPAYSRARASKDWIIPHDRAAREEMSRCNSVLSHALHGYNEKENVAEPSAGNESPTEIRREKSEGTPEDCSWKSASVSEDKSDTTLNYDDVPTTEQYVPNSEDLDIHYCAVIRSGRDVFSIPIDSQHVSGPVRGNIQAVKKAWKWAVETGLEGKVSLEDIYKLAALMGSEDKDGEDDDEGDHDTGSVGTWTE</sequence>
<proteinExistence type="predicted"/>
<feature type="region of interest" description="Disordered" evidence="1">
    <location>
        <begin position="233"/>
        <end position="256"/>
    </location>
</feature>
<organism evidence="2 3">
    <name type="scientific">Amniculicola lignicola CBS 123094</name>
    <dbReference type="NCBI Taxonomy" id="1392246"/>
    <lineage>
        <taxon>Eukaryota</taxon>
        <taxon>Fungi</taxon>
        <taxon>Dikarya</taxon>
        <taxon>Ascomycota</taxon>
        <taxon>Pezizomycotina</taxon>
        <taxon>Dothideomycetes</taxon>
        <taxon>Pleosporomycetidae</taxon>
        <taxon>Pleosporales</taxon>
        <taxon>Amniculicolaceae</taxon>
        <taxon>Amniculicola</taxon>
    </lineage>
</organism>
<dbReference type="EMBL" id="ML977618">
    <property type="protein sequence ID" value="KAF1997005.1"/>
    <property type="molecule type" value="Genomic_DNA"/>
</dbReference>
<dbReference type="AlphaFoldDB" id="A0A6A5WCZ7"/>
<evidence type="ECO:0000256" key="1">
    <source>
        <dbReference type="SAM" id="MobiDB-lite"/>
    </source>
</evidence>
<reference evidence="2" key="1">
    <citation type="journal article" date="2020" name="Stud. Mycol.">
        <title>101 Dothideomycetes genomes: a test case for predicting lifestyles and emergence of pathogens.</title>
        <authorList>
            <person name="Haridas S."/>
            <person name="Albert R."/>
            <person name="Binder M."/>
            <person name="Bloem J."/>
            <person name="Labutti K."/>
            <person name="Salamov A."/>
            <person name="Andreopoulos B."/>
            <person name="Baker S."/>
            <person name="Barry K."/>
            <person name="Bills G."/>
            <person name="Bluhm B."/>
            <person name="Cannon C."/>
            <person name="Castanera R."/>
            <person name="Culley D."/>
            <person name="Daum C."/>
            <person name="Ezra D."/>
            <person name="Gonzalez J."/>
            <person name="Henrissat B."/>
            <person name="Kuo A."/>
            <person name="Liang C."/>
            <person name="Lipzen A."/>
            <person name="Lutzoni F."/>
            <person name="Magnuson J."/>
            <person name="Mondo S."/>
            <person name="Nolan M."/>
            <person name="Ohm R."/>
            <person name="Pangilinan J."/>
            <person name="Park H.-J."/>
            <person name="Ramirez L."/>
            <person name="Alfaro M."/>
            <person name="Sun H."/>
            <person name="Tritt A."/>
            <person name="Yoshinaga Y."/>
            <person name="Zwiers L.-H."/>
            <person name="Turgeon B."/>
            <person name="Goodwin S."/>
            <person name="Spatafora J."/>
            <person name="Crous P."/>
            <person name="Grigoriev I."/>
        </authorList>
    </citation>
    <scope>NUCLEOTIDE SEQUENCE</scope>
    <source>
        <strain evidence="2">CBS 123094</strain>
    </source>
</reference>
<feature type="compositionally biased region" description="Basic and acidic residues" evidence="1">
    <location>
        <begin position="120"/>
        <end position="129"/>
    </location>
</feature>
<gene>
    <name evidence="2" type="ORF">P154DRAFT_300416</name>
</gene>
<evidence type="ECO:0000313" key="2">
    <source>
        <dbReference type="EMBL" id="KAF1997005.1"/>
    </source>
</evidence>
<evidence type="ECO:0000313" key="3">
    <source>
        <dbReference type="Proteomes" id="UP000799779"/>
    </source>
</evidence>
<keyword evidence="3" id="KW-1185">Reference proteome</keyword>
<accession>A0A6A5WCZ7</accession>
<protein>
    <submittedName>
        <fullName evidence="2">Uncharacterized protein</fullName>
    </submittedName>
</protein>
<feature type="compositionally biased region" description="Acidic residues" evidence="1">
    <location>
        <begin position="236"/>
        <end position="245"/>
    </location>
</feature>
<name>A0A6A5WCZ7_9PLEO</name>
<feature type="region of interest" description="Disordered" evidence="1">
    <location>
        <begin position="103"/>
        <end position="160"/>
    </location>
</feature>